<evidence type="ECO:0000313" key="6">
    <source>
        <dbReference type="EMBL" id="EFE72599.2"/>
    </source>
</evidence>
<organism evidence="6 7">
    <name type="scientific">Streptomyces viridosporus (strain ATCC 14672 / DSM 40746 / JCM 4963 / KCTC 9882 / NRRL B-12104 / FH 1290)</name>
    <name type="common">Streptomyces ghanaensis</name>
    <dbReference type="NCBI Taxonomy" id="566461"/>
    <lineage>
        <taxon>Bacteria</taxon>
        <taxon>Bacillati</taxon>
        <taxon>Actinomycetota</taxon>
        <taxon>Actinomycetes</taxon>
        <taxon>Kitasatosporales</taxon>
        <taxon>Streptomycetaceae</taxon>
        <taxon>Streptomyces</taxon>
    </lineage>
</organism>
<sequence length="595" mass="63363">MALTMLGMQEDQAAARPRTADPLHSEAAVVARVADLERRFGDPWDPANPLGHAAILAADERGLPQAEAEQLLDDFGLNAEFVPAALGGRLVRADTLARLLRPVFRRDQALGTGYGAFSALAGASVWAAGNRAQQRWAADLLLGGGRLAVSYRELAHGNAFLRDEFTLSGGSGGRVLSGTKRVIINADRARGLVIVCRSSHDPGSRSHSTLLLDRDALPADRVRDLERFPMVGMRGCRMTGLEFTDCPVPEDGLLGEEGHGVELALRSFAFTRGILPSMVLGGGDTALRTALRFAGSHGVGGRAVERNPQARRTLAGAFTDLLICDCLALVSTRAAGLGLGVTGVYAAATKYLLPILLHDAVHELSVLLGSSIYARDGEFGIFQKHVRDLPVTSLGRAGAAAALSTISPELSALARRSWLVDRPSNRALFQLRGELPTLDFRRLKAFAADDPLCAELVAAAESIEDGGAGESSAVLRPIGRHLVAELRRLREACAALAPLSRHSLANPHTYALADRYTLVLAAAACLGVWRHQQGGRDTFLAGSDWLVTALLRICTRLGIGTPAHAPGPEAEVFAELSRRFTQVSSFDLYDTPLAS</sequence>
<dbReference type="RefSeq" id="WP_004994429.1">
    <property type="nucleotide sequence ID" value="NZ_DS999642.1"/>
</dbReference>
<dbReference type="SUPFAM" id="SSF56645">
    <property type="entry name" value="Acyl-CoA dehydrogenase NM domain-like"/>
    <property type="match status" value="1"/>
</dbReference>
<dbReference type="Pfam" id="PF00441">
    <property type="entry name" value="Acyl-CoA_dh_1"/>
    <property type="match status" value="1"/>
</dbReference>
<comment type="similarity">
    <text evidence="1">Belongs to the acyl-CoA dehydrogenase family.</text>
</comment>
<proteinExistence type="inferred from homology"/>
<accession>D6AAR4</accession>
<dbReference type="CDD" id="cd00567">
    <property type="entry name" value="ACAD"/>
    <property type="match status" value="1"/>
</dbReference>
<evidence type="ECO:0000256" key="4">
    <source>
        <dbReference type="SAM" id="MobiDB-lite"/>
    </source>
</evidence>
<dbReference type="Gene3D" id="1.20.140.10">
    <property type="entry name" value="Butyryl-CoA Dehydrogenase, subunit A, domain 3"/>
    <property type="match status" value="1"/>
</dbReference>
<dbReference type="eggNOG" id="COG1960">
    <property type="taxonomic scope" value="Bacteria"/>
</dbReference>
<dbReference type="GO" id="GO:0005886">
    <property type="term" value="C:plasma membrane"/>
    <property type="evidence" value="ECO:0007669"/>
    <property type="project" value="TreeGrafter"/>
</dbReference>
<dbReference type="InterPro" id="IPR009100">
    <property type="entry name" value="AcylCoA_DH/oxidase_NM_dom_sf"/>
</dbReference>
<keyword evidence="2" id="KW-0285">Flavoprotein</keyword>
<dbReference type="PANTHER" id="PTHR43884">
    <property type="entry name" value="ACYL-COA DEHYDROGENASE"/>
    <property type="match status" value="1"/>
</dbReference>
<dbReference type="Gene3D" id="2.40.110.10">
    <property type="entry name" value="Butyryl-CoA Dehydrogenase, subunit A, domain 2"/>
    <property type="match status" value="1"/>
</dbReference>
<dbReference type="GO" id="GO:0003995">
    <property type="term" value="F:acyl-CoA dehydrogenase activity"/>
    <property type="evidence" value="ECO:0007669"/>
    <property type="project" value="TreeGrafter"/>
</dbReference>
<feature type="domain" description="Acyl-CoA dehydrogenase/oxidase C-terminal" evidence="5">
    <location>
        <begin position="258"/>
        <end position="395"/>
    </location>
</feature>
<dbReference type="Proteomes" id="UP000003824">
    <property type="component" value="Unassembled WGS sequence"/>
</dbReference>
<evidence type="ECO:0000313" key="7">
    <source>
        <dbReference type="Proteomes" id="UP000003824"/>
    </source>
</evidence>
<gene>
    <name evidence="6" type="ORF">SSFG_07834</name>
</gene>
<evidence type="ECO:0000259" key="5">
    <source>
        <dbReference type="Pfam" id="PF00441"/>
    </source>
</evidence>
<feature type="region of interest" description="Disordered" evidence="4">
    <location>
        <begin position="1"/>
        <end position="21"/>
    </location>
</feature>
<evidence type="ECO:0000256" key="1">
    <source>
        <dbReference type="ARBA" id="ARBA00009347"/>
    </source>
</evidence>
<dbReference type="InterPro" id="IPR009075">
    <property type="entry name" value="AcylCo_DH/oxidase_C"/>
</dbReference>
<dbReference type="InterPro" id="IPR036250">
    <property type="entry name" value="AcylCo_DH-like_C"/>
</dbReference>
<name>D6AAR4_STRV1</name>
<protein>
    <submittedName>
        <fullName evidence="6">Acyl-CoA dehydrogenase</fullName>
    </submittedName>
</protein>
<dbReference type="InterPro" id="IPR046373">
    <property type="entry name" value="Acyl-CoA_Oxase/DH_mid-dom_sf"/>
</dbReference>
<keyword evidence="3" id="KW-0274">FAD</keyword>
<reference evidence="7" key="1">
    <citation type="submission" date="2008-12" db="EMBL/GenBank/DDBJ databases">
        <title>Annotation of Streptomyces ghanaensis ATCC 14672.</title>
        <authorList>
            <consortium name="The Broad Institute Genome Sequencing Platform"/>
            <consortium name="Broad Institute Microbial Sequencing Center"/>
            <person name="Fischbach M."/>
            <person name="Ward D."/>
            <person name="Young S."/>
            <person name="Kodira C.D."/>
            <person name="Zeng Q."/>
            <person name="Koehrsen M."/>
            <person name="Godfrey P."/>
            <person name="Alvarado L."/>
            <person name="Berlin A.M."/>
            <person name="Borenstein D."/>
            <person name="Chen Z."/>
            <person name="Engels R."/>
            <person name="Freedman E."/>
            <person name="Gellesch M."/>
            <person name="Goldberg J."/>
            <person name="Griggs A."/>
            <person name="Gujja S."/>
            <person name="Heiman D.I."/>
            <person name="Hepburn T.A."/>
            <person name="Howarth C."/>
            <person name="Jen D."/>
            <person name="Larson L."/>
            <person name="Lewis B."/>
            <person name="Mehta T."/>
            <person name="Park D."/>
            <person name="Pearson M."/>
            <person name="Roberts A."/>
            <person name="Saif S."/>
            <person name="Shea T.D."/>
            <person name="Shenoy N."/>
            <person name="Sisk P."/>
            <person name="Stolte C."/>
            <person name="Sykes S.N."/>
            <person name="Walk T."/>
            <person name="White J."/>
            <person name="Yandava C."/>
            <person name="Straight P."/>
            <person name="Clardy J."/>
            <person name="Hung D."/>
            <person name="Kolter R."/>
            <person name="Mekalanos J."/>
            <person name="Walker S."/>
            <person name="Walsh C.T."/>
            <person name="Wieland B.L.C."/>
            <person name="Ilzarbe M."/>
            <person name="Galagan J."/>
            <person name="Nusbaum C."/>
            <person name="Birren B."/>
        </authorList>
    </citation>
    <scope>NUCLEOTIDE SEQUENCE [LARGE SCALE GENOMIC DNA]</scope>
    <source>
        <strain evidence="7">ATCC 14672 / DSM 40746 / JCM 4963 / KCTC 9882 / NRRL B-12104 / FH 1290</strain>
    </source>
</reference>
<evidence type="ECO:0000256" key="3">
    <source>
        <dbReference type="ARBA" id="ARBA00022827"/>
    </source>
</evidence>
<dbReference type="PANTHER" id="PTHR43884:SF19">
    <property type="entry name" value="ACYL-COA DEHYDROGENASE FADE4-RELATED"/>
    <property type="match status" value="1"/>
</dbReference>
<dbReference type="EMBL" id="DS999642">
    <property type="protein sequence ID" value="EFE72599.2"/>
    <property type="molecule type" value="Genomic_DNA"/>
</dbReference>
<evidence type="ECO:0000256" key="2">
    <source>
        <dbReference type="ARBA" id="ARBA00022630"/>
    </source>
</evidence>
<dbReference type="AlphaFoldDB" id="D6AAR4"/>
<dbReference type="SUPFAM" id="SSF47203">
    <property type="entry name" value="Acyl-CoA dehydrogenase C-terminal domain-like"/>
    <property type="match status" value="1"/>
</dbReference>